<dbReference type="Pfam" id="PF08241">
    <property type="entry name" value="Methyltransf_11"/>
    <property type="match status" value="1"/>
</dbReference>
<keyword evidence="2" id="KW-0489">Methyltransferase</keyword>
<dbReference type="InterPro" id="IPR013216">
    <property type="entry name" value="Methyltransf_11"/>
</dbReference>
<dbReference type="GO" id="GO:0008757">
    <property type="term" value="F:S-adenosylmethionine-dependent methyltransferase activity"/>
    <property type="evidence" value="ECO:0007669"/>
    <property type="project" value="InterPro"/>
</dbReference>
<dbReference type="EMBL" id="PVXP01000035">
    <property type="protein sequence ID" value="PRR84710.1"/>
    <property type="molecule type" value="Genomic_DNA"/>
</dbReference>
<accession>A0A2T0BLD6</accession>
<evidence type="ECO:0000313" key="3">
    <source>
        <dbReference type="Proteomes" id="UP000237798"/>
    </source>
</evidence>
<dbReference type="GO" id="GO:0032259">
    <property type="term" value="P:methylation"/>
    <property type="evidence" value="ECO:0007669"/>
    <property type="project" value="UniProtKB-KW"/>
</dbReference>
<name>A0A2T0BLD6_9CLOT</name>
<sequence>MPDNKNVFKENSKKNFDKHAESYNQSSDGRFVSKMYDKVIESLNGFEGGILLEAGCGTGNILSRLYKYKKFQLCGLDISDKMIQVARRDLPQDVLLKVGDAEFIPWPEDYFDIILCNASFHHYPNPEKVLLEMKRVLKPAGKLVIGDPTAPPLIRQVLNFMLHICNNGDYRIYSPEEMKKLLKTCGFKPFKFRKINYKSFVISASV</sequence>
<protein>
    <submittedName>
        <fullName evidence="2">Putative methyltransferase YcgJ</fullName>
        <ecNumber evidence="2">2.1.1.-</ecNumber>
    </submittedName>
</protein>
<feature type="domain" description="Methyltransferase type 11" evidence="1">
    <location>
        <begin position="52"/>
        <end position="145"/>
    </location>
</feature>
<dbReference type="EC" id="2.1.1.-" evidence="2"/>
<dbReference type="PANTHER" id="PTHR43591">
    <property type="entry name" value="METHYLTRANSFERASE"/>
    <property type="match status" value="1"/>
</dbReference>
<proteinExistence type="predicted"/>
<evidence type="ECO:0000313" key="2">
    <source>
        <dbReference type="EMBL" id="PRR84710.1"/>
    </source>
</evidence>
<dbReference type="InterPro" id="IPR029063">
    <property type="entry name" value="SAM-dependent_MTases_sf"/>
</dbReference>
<dbReference type="AlphaFoldDB" id="A0A2T0BLD6"/>
<organism evidence="2 3">
    <name type="scientific">Clostridium luticellarii</name>
    <dbReference type="NCBI Taxonomy" id="1691940"/>
    <lineage>
        <taxon>Bacteria</taxon>
        <taxon>Bacillati</taxon>
        <taxon>Bacillota</taxon>
        <taxon>Clostridia</taxon>
        <taxon>Eubacteriales</taxon>
        <taxon>Clostridiaceae</taxon>
        <taxon>Clostridium</taxon>
    </lineage>
</organism>
<dbReference type="RefSeq" id="WP_106009944.1">
    <property type="nucleotide sequence ID" value="NZ_PVXP01000035.1"/>
</dbReference>
<dbReference type="Proteomes" id="UP000237798">
    <property type="component" value="Unassembled WGS sequence"/>
</dbReference>
<dbReference type="SUPFAM" id="SSF53335">
    <property type="entry name" value="S-adenosyl-L-methionine-dependent methyltransferases"/>
    <property type="match status" value="1"/>
</dbReference>
<keyword evidence="2" id="KW-0808">Transferase</keyword>
<gene>
    <name evidence="2" type="primary">ycgJ_2</name>
    <name evidence="2" type="ORF">CLLU_23260</name>
</gene>
<dbReference type="CDD" id="cd02440">
    <property type="entry name" value="AdoMet_MTases"/>
    <property type="match status" value="1"/>
</dbReference>
<comment type="caution">
    <text evidence="2">The sequence shown here is derived from an EMBL/GenBank/DDBJ whole genome shotgun (WGS) entry which is preliminary data.</text>
</comment>
<reference evidence="2 3" key="1">
    <citation type="submission" date="2018-03" db="EMBL/GenBank/DDBJ databases">
        <title>Genome sequence of Clostridium luticellarii DSM 29923.</title>
        <authorList>
            <person name="Poehlein A."/>
            <person name="Daniel R."/>
        </authorList>
    </citation>
    <scope>NUCLEOTIDE SEQUENCE [LARGE SCALE GENOMIC DNA]</scope>
    <source>
        <strain evidence="2 3">DSM 29923</strain>
    </source>
</reference>
<keyword evidence="3" id="KW-1185">Reference proteome</keyword>
<dbReference type="OrthoDB" id="9808140at2"/>
<evidence type="ECO:0000259" key="1">
    <source>
        <dbReference type="Pfam" id="PF08241"/>
    </source>
</evidence>
<dbReference type="Gene3D" id="3.40.50.150">
    <property type="entry name" value="Vaccinia Virus protein VP39"/>
    <property type="match status" value="1"/>
</dbReference>